<dbReference type="PANTHER" id="PTHR13693:SF77">
    <property type="entry name" value="8-AMINO-7-OXONONANOATE SYNTHASE"/>
    <property type="match status" value="1"/>
</dbReference>
<proteinExistence type="inferred from homology"/>
<dbReference type="Pfam" id="PF00155">
    <property type="entry name" value="Aminotran_1_2"/>
    <property type="match status" value="1"/>
</dbReference>
<organism evidence="6 7">
    <name type="scientific">Aquimarina intermedia</name>
    <dbReference type="NCBI Taxonomy" id="350814"/>
    <lineage>
        <taxon>Bacteria</taxon>
        <taxon>Pseudomonadati</taxon>
        <taxon>Bacteroidota</taxon>
        <taxon>Flavobacteriia</taxon>
        <taxon>Flavobacteriales</taxon>
        <taxon>Flavobacteriaceae</taxon>
        <taxon>Aquimarina</taxon>
    </lineage>
</organism>
<dbReference type="AlphaFoldDB" id="A0A5S5CCN6"/>
<gene>
    <name evidence="6" type="ORF">BD809_101245</name>
</gene>
<comment type="caution">
    <text evidence="6">The sequence shown here is derived from an EMBL/GenBank/DDBJ whole genome shotgun (WGS) entry which is preliminary data.</text>
</comment>
<name>A0A5S5CCN6_9FLAO</name>
<dbReference type="PANTHER" id="PTHR13693">
    <property type="entry name" value="CLASS II AMINOTRANSFERASE/8-AMINO-7-OXONONANOATE SYNTHASE"/>
    <property type="match status" value="1"/>
</dbReference>
<dbReference type="EMBL" id="VNHU01000001">
    <property type="protein sequence ID" value="TYP77097.1"/>
    <property type="molecule type" value="Genomic_DNA"/>
</dbReference>
<protein>
    <submittedName>
        <fullName evidence="6">8-amino-7-oxononanoate synthase</fullName>
    </submittedName>
</protein>
<reference evidence="6 7" key="1">
    <citation type="submission" date="2019-07" db="EMBL/GenBank/DDBJ databases">
        <title>Genomic Encyclopedia of Archaeal and Bacterial Type Strains, Phase II (KMG-II): from individual species to whole genera.</title>
        <authorList>
            <person name="Goeker M."/>
        </authorList>
    </citation>
    <scope>NUCLEOTIDE SEQUENCE [LARGE SCALE GENOMIC DNA]</scope>
    <source>
        <strain evidence="6 7">DSM 17527</strain>
    </source>
</reference>
<keyword evidence="4" id="KW-0663">Pyridoxal phosphate</keyword>
<dbReference type="Gene3D" id="3.90.1150.10">
    <property type="entry name" value="Aspartate Aminotransferase, domain 1"/>
    <property type="match status" value="1"/>
</dbReference>
<comment type="similarity">
    <text evidence="2">Belongs to the class-II pyridoxal-phosphate-dependent aminotransferase family. BioF subfamily.</text>
</comment>
<dbReference type="InterPro" id="IPR050087">
    <property type="entry name" value="AON_synthase_class-II"/>
</dbReference>
<dbReference type="GO" id="GO:0016740">
    <property type="term" value="F:transferase activity"/>
    <property type="evidence" value="ECO:0007669"/>
    <property type="project" value="UniProtKB-KW"/>
</dbReference>
<keyword evidence="7" id="KW-1185">Reference proteome</keyword>
<dbReference type="GO" id="GO:0030170">
    <property type="term" value="F:pyridoxal phosphate binding"/>
    <property type="evidence" value="ECO:0007669"/>
    <property type="project" value="InterPro"/>
</dbReference>
<dbReference type="InterPro" id="IPR015421">
    <property type="entry name" value="PyrdxlP-dep_Trfase_major"/>
</dbReference>
<evidence type="ECO:0000256" key="1">
    <source>
        <dbReference type="ARBA" id="ARBA00001933"/>
    </source>
</evidence>
<dbReference type="Proteomes" id="UP000324376">
    <property type="component" value="Unassembled WGS sequence"/>
</dbReference>
<dbReference type="InterPro" id="IPR015424">
    <property type="entry name" value="PyrdxlP-dep_Trfase"/>
</dbReference>
<keyword evidence="3" id="KW-0808">Transferase</keyword>
<evidence type="ECO:0000256" key="4">
    <source>
        <dbReference type="ARBA" id="ARBA00022898"/>
    </source>
</evidence>
<comment type="cofactor">
    <cofactor evidence="1">
        <name>pyridoxal 5'-phosphate</name>
        <dbReference type="ChEBI" id="CHEBI:597326"/>
    </cofactor>
</comment>
<evidence type="ECO:0000313" key="6">
    <source>
        <dbReference type="EMBL" id="TYP77097.1"/>
    </source>
</evidence>
<evidence type="ECO:0000259" key="5">
    <source>
        <dbReference type="Pfam" id="PF00155"/>
    </source>
</evidence>
<evidence type="ECO:0000256" key="3">
    <source>
        <dbReference type="ARBA" id="ARBA00022679"/>
    </source>
</evidence>
<dbReference type="InterPro" id="IPR004839">
    <property type="entry name" value="Aminotransferase_I/II_large"/>
</dbReference>
<evidence type="ECO:0000313" key="7">
    <source>
        <dbReference type="Proteomes" id="UP000324376"/>
    </source>
</evidence>
<dbReference type="Gene3D" id="3.40.640.10">
    <property type="entry name" value="Type I PLP-dependent aspartate aminotransferase-like (Major domain)"/>
    <property type="match status" value="1"/>
</dbReference>
<dbReference type="RefSeq" id="WP_170251720.1">
    <property type="nucleotide sequence ID" value="NZ_VNHU01000001.1"/>
</dbReference>
<feature type="domain" description="Aminotransferase class I/classII large" evidence="5">
    <location>
        <begin position="28"/>
        <end position="374"/>
    </location>
</feature>
<sequence length="391" mass="43387">MKFPDRLTIKLTKREAENTLRTITVSEGKVDFSSNDYLGYAKSKAIHDQVTLELQAQDGTINGATGSRLITGSSLQTETLEDNLAKYHEADSALLYNSGYDANIGFFSAVPQRGDVIIYDELIHASIRDGMQMSLAKAYKYTHNDLNSLEQKIIAAKQSKPEATAIYVVTESVFSMDGDTPDLKEFVALCFKYQVYPIIDEAHAVGVFGNYGAGLVQEFGLQDKVFARITTFGKAVGAHGAIVLGSAQLRTFLINFSRSFIYTTGLPPHSIATIATAYHFLRQGNEQQLLKKNIQFFKQQIQVEGIQHLFIVSDSAIQCCLLQGNEKVKAIAKKIQNQGYDVRAILSPTVPAGAERLRFCIHSYNSKDEITNVLNLLATFVREYAMQDHDN</sequence>
<evidence type="ECO:0000256" key="2">
    <source>
        <dbReference type="ARBA" id="ARBA00010008"/>
    </source>
</evidence>
<dbReference type="SUPFAM" id="SSF53383">
    <property type="entry name" value="PLP-dependent transferases"/>
    <property type="match status" value="1"/>
</dbReference>
<dbReference type="GO" id="GO:0009102">
    <property type="term" value="P:biotin biosynthetic process"/>
    <property type="evidence" value="ECO:0007669"/>
    <property type="project" value="TreeGrafter"/>
</dbReference>
<accession>A0A5S5CCN6</accession>
<dbReference type="InterPro" id="IPR015422">
    <property type="entry name" value="PyrdxlP-dep_Trfase_small"/>
</dbReference>